<proteinExistence type="predicted"/>
<dbReference type="GO" id="GO:0006352">
    <property type="term" value="P:DNA-templated transcription initiation"/>
    <property type="evidence" value="ECO:0007669"/>
    <property type="project" value="InterPro"/>
</dbReference>
<keyword evidence="2" id="KW-0731">Sigma factor</keyword>
<dbReference type="NCBIfam" id="TIGR02937">
    <property type="entry name" value="sigma70-ECF"/>
    <property type="match status" value="1"/>
</dbReference>
<feature type="domain" description="RNA polymerase sigma-70 region 2" evidence="5">
    <location>
        <begin position="50"/>
        <end position="119"/>
    </location>
</feature>
<evidence type="ECO:0000256" key="4">
    <source>
        <dbReference type="ARBA" id="ARBA00023163"/>
    </source>
</evidence>
<protein>
    <submittedName>
        <fullName evidence="6">RNA polymerase sigma factor, sigma-70 family</fullName>
    </submittedName>
</protein>
<reference evidence="7" key="1">
    <citation type="submission" date="2016-10" db="EMBL/GenBank/DDBJ databases">
        <authorList>
            <person name="Varghese N."/>
        </authorList>
    </citation>
    <scope>NUCLEOTIDE SEQUENCE [LARGE SCALE GENOMIC DNA]</scope>
    <source>
        <strain evidence="7">DSM 18820</strain>
    </source>
</reference>
<dbReference type="EMBL" id="FPCA01000002">
    <property type="protein sequence ID" value="SFU64381.1"/>
    <property type="molecule type" value="Genomic_DNA"/>
</dbReference>
<evidence type="ECO:0000256" key="2">
    <source>
        <dbReference type="ARBA" id="ARBA00023082"/>
    </source>
</evidence>
<dbReference type="PANTHER" id="PTHR43133">
    <property type="entry name" value="RNA POLYMERASE ECF-TYPE SIGMA FACTO"/>
    <property type="match status" value="1"/>
</dbReference>
<evidence type="ECO:0000256" key="1">
    <source>
        <dbReference type="ARBA" id="ARBA00023015"/>
    </source>
</evidence>
<evidence type="ECO:0000256" key="3">
    <source>
        <dbReference type="ARBA" id="ARBA00023125"/>
    </source>
</evidence>
<dbReference type="InterPro" id="IPR013325">
    <property type="entry name" value="RNA_pol_sigma_r2"/>
</dbReference>
<dbReference type="Proteomes" id="UP000182491">
    <property type="component" value="Unassembled WGS sequence"/>
</dbReference>
<dbReference type="PANTHER" id="PTHR43133:SF8">
    <property type="entry name" value="RNA POLYMERASE SIGMA FACTOR HI_1459-RELATED"/>
    <property type="match status" value="1"/>
</dbReference>
<dbReference type="SUPFAM" id="SSF88946">
    <property type="entry name" value="Sigma2 domain of RNA polymerase sigma factors"/>
    <property type="match status" value="1"/>
</dbReference>
<evidence type="ECO:0000259" key="5">
    <source>
        <dbReference type="Pfam" id="PF04542"/>
    </source>
</evidence>
<keyword evidence="7" id="KW-1185">Reference proteome</keyword>
<dbReference type="Gene3D" id="1.10.10.10">
    <property type="entry name" value="Winged helix-like DNA-binding domain superfamily/Winged helix DNA-binding domain"/>
    <property type="match status" value="1"/>
</dbReference>
<gene>
    <name evidence="6" type="ORF">SAMN04487941_1686</name>
</gene>
<dbReference type="Gene3D" id="1.10.1740.10">
    <property type="match status" value="1"/>
</dbReference>
<dbReference type="AlphaFoldDB" id="A0A1I7HUS1"/>
<sequence>MNKFLEQQGDTCTFSRINLKKLMQTIKYPVMAADLREALIADREKTLEKLYGKAYPMVLHYVRQHQGSADDAKDLLQEAIILFYEKVMHEQLELTSSATTYIMAICKNYWRRELEKRNRYQSLPTDLNEQLKQEADVEQEQPGQQLAQYVEKLGEKCSSLLISFYYLGQRMEQLAAQLQYKNVRSATVQKFKCLERLRKSMKGFASHDFK</sequence>
<accession>A0A1I7HUS1</accession>
<dbReference type="InterPro" id="IPR036388">
    <property type="entry name" value="WH-like_DNA-bd_sf"/>
</dbReference>
<evidence type="ECO:0000313" key="6">
    <source>
        <dbReference type="EMBL" id="SFU64381.1"/>
    </source>
</evidence>
<dbReference type="InterPro" id="IPR007627">
    <property type="entry name" value="RNA_pol_sigma70_r2"/>
</dbReference>
<dbReference type="InterPro" id="IPR014284">
    <property type="entry name" value="RNA_pol_sigma-70_dom"/>
</dbReference>
<keyword evidence="3" id="KW-0238">DNA-binding</keyword>
<dbReference type="InterPro" id="IPR039425">
    <property type="entry name" value="RNA_pol_sigma-70-like"/>
</dbReference>
<dbReference type="Pfam" id="PF04542">
    <property type="entry name" value="Sigma70_r2"/>
    <property type="match status" value="1"/>
</dbReference>
<dbReference type="GO" id="GO:0016987">
    <property type="term" value="F:sigma factor activity"/>
    <property type="evidence" value="ECO:0007669"/>
    <property type="project" value="UniProtKB-KW"/>
</dbReference>
<organism evidence="6 7">
    <name type="scientific">Pontibacter akesuensis</name>
    <dbReference type="NCBI Taxonomy" id="388950"/>
    <lineage>
        <taxon>Bacteria</taxon>
        <taxon>Pseudomonadati</taxon>
        <taxon>Bacteroidota</taxon>
        <taxon>Cytophagia</taxon>
        <taxon>Cytophagales</taxon>
        <taxon>Hymenobacteraceae</taxon>
        <taxon>Pontibacter</taxon>
    </lineage>
</organism>
<dbReference type="GO" id="GO:0003677">
    <property type="term" value="F:DNA binding"/>
    <property type="evidence" value="ECO:0007669"/>
    <property type="project" value="UniProtKB-KW"/>
</dbReference>
<dbReference type="STRING" id="388950.GCA_001611675_01857"/>
<keyword evidence="1" id="KW-0805">Transcription regulation</keyword>
<keyword evidence="4" id="KW-0804">Transcription</keyword>
<name>A0A1I7HUS1_9BACT</name>
<evidence type="ECO:0000313" key="7">
    <source>
        <dbReference type="Proteomes" id="UP000182491"/>
    </source>
</evidence>